<organism evidence="2 3">
    <name type="scientific">Hydnum rufescens UP504</name>
    <dbReference type="NCBI Taxonomy" id="1448309"/>
    <lineage>
        <taxon>Eukaryota</taxon>
        <taxon>Fungi</taxon>
        <taxon>Dikarya</taxon>
        <taxon>Basidiomycota</taxon>
        <taxon>Agaricomycotina</taxon>
        <taxon>Agaricomycetes</taxon>
        <taxon>Cantharellales</taxon>
        <taxon>Hydnaceae</taxon>
        <taxon>Hydnum</taxon>
    </lineage>
</organism>
<dbReference type="EMBL" id="MU128952">
    <property type="protein sequence ID" value="KAF9515202.1"/>
    <property type="molecule type" value="Genomic_DNA"/>
</dbReference>
<keyword evidence="3" id="KW-1185">Reference proteome</keyword>
<feature type="region of interest" description="Disordered" evidence="1">
    <location>
        <begin position="158"/>
        <end position="223"/>
    </location>
</feature>
<gene>
    <name evidence="2" type="ORF">BS47DRAFT_1342100</name>
</gene>
<reference evidence="2" key="1">
    <citation type="journal article" date="2020" name="Nat. Commun.">
        <title>Large-scale genome sequencing of mycorrhizal fungi provides insights into the early evolution of symbiotic traits.</title>
        <authorList>
            <person name="Miyauchi S."/>
            <person name="Kiss E."/>
            <person name="Kuo A."/>
            <person name="Drula E."/>
            <person name="Kohler A."/>
            <person name="Sanchez-Garcia M."/>
            <person name="Morin E."/>
            <person name="Andreopoulos B."/>
            <person name="Barry K.W."/>
            <person name="Bonito G."/>
            <person name="Buee M."/>
            <person name="Carver A."/>
            <person name="Chen C."/>
            <person name="Cichocki N."/>
            <person name="Clum A."/>
            <person name="Culley D."/>
            <person name="Crous P.W."/>
            <person name="Fauchery L."/>
            <person name="Girlanda M."/>
            <person name="Hayes R.D."/>
            <person name="Keri Z."/>
            <person name="LaButti K."/>
            <person name="Lipzen A."/>
            <person name="Lombard V."/>
            <person name="Magnuson J."/>
            <person name="Maillard F."/>
            <person name="Murat C."/>
            <person name="Nolan M."/>
            <person name="Ohm R.A."/>
            <person name="Pangilinan J."/>
            <person name="Pereira M.F."/>
            <person name="Perotto S."/>
            <person name="Peter M."/>
            <person name="Pfister S."/>
            <person name="Riley R."/>
            <person name="Sitrit Y."/>
            <person name="Stielow J.B."/>
            <person name="Szollosi G."/>
            <person name="Zifcakova L."/>
            <person name="Stursova M."/>
            <person name="Spatafora J.W."/>
            <person name="Tedersoo L."/>
            <person name="Vaario L.M."/>
            <person name="Yamada A."/>
            <person name="Yan M."/>
            <person name="Wang P."/>
            <person name="Xu J."/>
            <person name="Bruns T."/>
            <person name="Baldrian P."/>
            <person name="Vilgalys R."/>
            <person name="Dunand C."/>
            <person name="Henrissat B."/>
            <person name="Grigoriev I.V."/>
            <person name="Hibbett D."/>
            <person name="Nagy L.G."/>
            <person name="Martin F.M."/>
        </authorList>
    </citation>
    <scope>NUCLEOTIDE SEQUENCE</scope>
    <source>
        <strain evidence="2">UP504</strain>
    </source>
</reference>
<name>A0A9P6B0G9_9AGAM</name>
<evidence type="ECO:0000313" key="3">
    <source>
        <dbReference type="Proteomes" id="UP000886523"/>
    </source>
</evidence>
<evidence type="ECO:0000256" key="1">
    <source>
        <dbReference type="SAM" id="MobiDB-lite"/>
    </source>
</evidence>
<accession>A0A9P6B0G9</accession>
<dbReference type="Proteomes" id="UP000886523">
    <property type="component" value="Unassembled WGS sequence"/>
</dbReference>
<evidence type="ECO:0000313" key="2">
    <source>
        <dbReference type="EMBL" id="KAF9515202.1"/>
    </source>
</evidence>
<comment type="caution">
    <text evidence="2">The sequence shown here is derived from an EMBL/GenBank/DDBJ whole genome shotgun (WGS) entry which is preliminary data.</text>
</comment>
<proteinExistence type="predicted"/>
<protein>
    <submittedName>
        <fullName evidence="2">Uncharacterized protein</fullName>
    </submittedName>
</protein>
<sequence>MESPLSSRATRRPTGLLMDRVDQVRSIDTTNALIPLVWTSPRAEHQRGHGEQGHIIGSHSSKEETLDASFLPQRGDHKTSYIPMDPFCSPSAVESKAATCDNDLLSLIADNHACGTISPRSGRFIPLSPISYKAFVKFKTWKYPFFASSGILDSHRGALGPGKRDDKFVSRSSNQLIPRRHHSRSSSVADASQAPRFSRTVHGETQHQVKRLRDLTLSRASPQ</sequence>
<feature type="compositionally biased region" description="Basic and acidic residues" evidence="1">
    <location>
        <begin position="201"/>
        <end position="216"/>
    </location>
</feature>
<dbReference type="AlphaFoldDB" id="A0A9P6B0G9"/>